<dbReference type="EMBL" id="JABMCG010000120">
    <property type="protein sequence ID" value="NUU29134.1"/>
    <property type="molecule type" value="Genomic_DNA"/>
</dbReference>
<evidence type="ECO:0000256" key="2">
    <source>
        <dbReference type="SAM" id="MobiDB-lite"/>
    </source>
</evidence>
<organism evidence="3 4">
    <name type="scientific">Curtobacterium citreum</name>
    <dbReference type="NCBI Taxonomy" id="2036"/>
    <lineage>
        <taxon>Bacteria</taxon>
        <taxon>Bacillati</taxon>
        <taxon>Actinomycetota</taxon>
        <taxon>Actinomycetes</taxon>
        <taxon>Micrococcales</taxon>
        <taxon>Microbacteriaceae</taxon>
        <taxon>Curtobacterium</taxon>
    </lineage>
</organism>
<evidence type="ECO:0000256" key="1">
    <source>
        <dbReference type="PIRSR" id="PIRSR600760-2"/>
    </source>
</evidence>
<dbReference type="GO" id="GO:0007165">
    <property type="term" value="P:signal transduction"/>
    <property type="evidence" value="ECO:0007669"/>
    <property type="project" value="TreeGrafter"/>
</dbReference>
<reference evidence="3 4" key="1">
    <citation type="submission" date="2020-05" db="EMBL/GenBank/DDBJ databases">
        <title>Genome Sequencing of Type Strains.</title>
        <authorList>
            <person name="Lemaire J.F."/>
            <person name="Inderbitzin P."/>
            <person name="Gregorio O.A."/>
            <person name="Collins S.B."/>
            <person name="Wespe N."/>
            <person name="Knight-Connoni V."/>
        </authorList>
    </citation>
    <scope>NUCLEOTIDE SEQUENCE [LARGE SCALE GENOMIC DNA]</scope>
    <source>
        <strain evidence="3 4">DSM 20512</strain>
    </source>
</reference>
<feature type="binding site" evidence="1">
    <location>
        <position position="84"/>
    </location>
    <ligand>
        <name>Mg(2+)</name>
        <dbReference type="ChEBI" id="CHEBI:18420"/>
        <label>1</label>
        <note>catalytic</note>
    </ligand>
</feature>
<feature type="binding site" evidence="1">
    <location>
        <position position="86"/>
    </location>
    <ligand>
        <name>Mg(2+)</name>
        <dbReference type="ChEBI" id="CHEBI:18420"/>
        <label>1</label>
        <note>catalytic</note>
    </ligand>
</feature>
<keyword evidence="1" id="KW-0460">Magnesium</keyword>
<dbReference type="Gene3D" id="3.40.190.80">
    <property type="match status" value="1"/>
</dbReference>
<dbReference type="Gene3D" id="3.30.540.10">
    <property type="entry name" value="Fructose-1,6-Bisphosphatase, subunit A, domain 1"/>
    <property type="match status" value="1"/>
</dbReference>
<dbReference type="PRINTS" id="PR00377">
    <property type="entry name" value="IMPHPHTASES"/>
</dbReference>
<feature type="region of interest" description="Disordered" evidence="2">
    <location>
        <begin position="59"/>
        <end position="79"/>
    </location>
</feature>
<comment type="cofactor">
    <cofactor evidence="1">
        <name>Mg(2+)</name>
        <dbReference type="ChEBI" id="CHEBI:18420"/>
    </cofactor>
</comment>
<proteinExistence type="predicted"/>
<dbReference type="SUPFAM" id="SSF56655">
    <property type="entry name" value="Carbohydrate phosphatase"/>
    <property type="match status" value="1"/>
</dbReference>
<dbReference type="GO" id="GO:0046872">
    <property type="term" value="F:metal ion binding"/>
    <property type="evidence" value="ECO:0007669"/>
    <property type="project" value="UniProtKB-KW"/>
</dbReference>
<dbReference type="Proteomes" id="UP000539146">
    <property type="component" value="Unassembled WGS sequence"/>
</dbReference>
<feature type="binding site" evidence="1">
    <location>
        <position position="209"/>
    </location>
    <ligand>
        <name>Mg(2+)</name>
        <dbReference type="ChEBI" id="CHEBI:18420"/>
        <label>1</label>
        <note>catalytic</note>
    </ligand>
</feature>
<dbReference type="PANTHER" id="PTHR20854:SF4">
    <property type="entry name" value="INOSITOL-1-MONOPHOSPHATASE-RELATED"/>
    <property type="match status" value="1"/>
</dbReference>
<feature type="binding site" evidence="1">
    <location>
        <position position="68"/>
    </location>
    <ligand>
        <name>Mg(2+)</name>
        <dbReference type="ChEBI" id="CHEBI:18420"/>
        <label>1</label>
        <note>catalytic</note>
    </ligand>
</feature>
<protein>
    <submittedName>
        <fullName evidence="3">Inositol monophosphatase family protein</fullName>
    </submittedName>
</protein>
<dbReference type="RefSeq" id="WP_175326507.1">
    <property type="nucleotide sequence ID" value="NZ_BAAAWP010000001.1"/>
</dbReference>
<dbReference type="CDD" id="cd01637">
    <property type="entry name" value="IMPase_like"/>
    <property type="match status" value="1"/>
</dbReference>
<dbReference type="GO" id="GO:0008934">
    <property type="term" value="F:inositol monophosphate 1-phosphatase activity"/>
    <property type="evidence" value="ECO:0007669"/>
    <property type="project" value="TreeGrafter"/>
</dbReference>
<dbReference type="Pfam" id="PF00459">
    <property type="entry name" value="Inositol_P"/>
    <property type="match status" value="1"/>
</dbReference>
<dbReference type="GO" id="GO:0006020">
    <property type="term" value="P:inositol metabolic process"/>
    <property type="evidence" value="ECO:0007669"/>
    <property type="project" value="TreeGrafter"/>
</dbReference>
<dbReference type="AlphaFoldDB" id="A0A850DUT1"/>
<keyword evidence="1" id="KW-0479">Metal-binding</keyword>
<sequence>MNPDQDRDLAVALVSRAAALAAEMRASGTRAEQKTSAADLVTAADRAAEDLVHGMLAEQRPGDGVTGEEGAHDDPANGRRWTVDPIDGTYNYVAGLPAWCSAVSLEVDGELVLGAVRRLLTDETWVATAGVTTCDVVPVPAIPDVPLGSGAVATYLNASHLRERATAPLFALLGAAATIRISGSGSCDLADVAAGRTALWVQTDCADWDWLPGRALVEGAGGAAEVVRAHGHDWHLAGAPTAVREAAALLRAGSA</sequence>
<dbReference type="InterPro" id="IPR000760">
    <property type="entry name" value="Inositol_monophosphatase-like"/>
</dbReference>
<name>A0A850DUT1_9MICO</name>
<evidence type="ECO:0000313" key="3">
    <source>
        <dbReference type="EMBL" id="NUU29134.1"/>
    </source>
</evidence>
<evidence type="ECO:0000313" key="4">
    <source>
        <dbReference type="Proteomes" id="UP000539146"/>
    </source>
</evidence>
<gene>
    <name evidence="3" type="ORF">HP467_13610</name>
</gene>
<comment type="caution">
    <text evidence="3">The sequence shown here is derived from an EMBL/GenBank/DDBJ whole genome shotgun (WGS) entry which is preliminary data.</text>
</comment>
<feature type="binding site" evidence="1">
    <location>
        <position position="87"/>
    </location>
    <ligand>
        <name>Mg(2+)</name>
        <dbReference type="ChEBI" id="CHEBI:18420"/>
        <label>1</label>
        <note>catalytic</note>
    </ligand>
</feature>
<accession>A0A850DUT1</accession>
<dbReference type="PANTHER" id="PTHR20854">
    <property type="entry name" value="INOSITOL MONOPHOSPHATASE"/>
    <property type="match status" value="1"/>
</dbReference>